<dbReference type="EC" id="2.4.1.52" evidence="5"/>
<dbReference type="AlphaFoldDB" id="A0A239ZFT6"/>
<keyword evidence="2 5" id="KW-0808">Transferase</keyword>
<accession>A0A239ZFT6</accession>
<dbReference type="PANTHER" id="PTHR12526:SF629">
    <property type="entry name" value="TEICHURONIC ACID BIOSYNTHESIS GLYCOSYLTRANSFERASE TUAH-RELATED"/>
    <property type="match status" value="1"/>
</dbReference>
<evidence type="ECO:0000313" key="5">
    <source>
        <dbReference type="EMBL" id="SNV70072.1"/>
    </source>
</evidence>
<dbReference type="Pfam" id="PF00534">
    <property type="entry name" value="Glycos_transf_1"/>
    <property type="match status" value="1"/>
</dbReference>
<protein>
    <submittedName>
        <fullName evidence="5">Glycosyl transferases group 1 family protein</fullName>
        <ecNumber evidence="5">2.4.1.52</ecNumber>
    </submittedName>
</protein>
<evidence type="ECO:0000256" key="2">
    <source>
        <dbReference type="ARBA" id="ARBA00022679"/>
    </source>
</evidence>
<dbReference type="OrthoDB" id="570545at2"/>
<feature type="domain" description="Glycosyl transferase 1" evidence="4">
    <location>
        <begin position="7"/>
        <end position="182"/>
    </location>
</feature>
<evidence type="ECO:0000256" key="1">
    <source>
        <dbReference type="ARBA" id="ARBA00022676"/>
    </source>
</evidence>
<feature type="domain" description="Glycosyl transferase family 1" evidence="3">
    <location>
        <begin position="313"/>
        <end position="478"/>
    </location>
</feature>
<dbReference type="InterPro" id="IPR015397">
    <property type="entry name" value="Glyco_trans_A_1"/>
</dbReference>
<evidence type="ECO:0000259" key="4">
    <source>
        <dbReference type="Pfam" id="PF09318"/>
    </source>
</evidence>
<proteinExistence type="predicted"/>
<dbReference type="KEGG" id="sste:SAMEA4384403_1514"/>
<evidence type="ECO:0000259" key="3">
    <source>
        <dbReference type="Pfam" id="PF00534"/>
    </source>
</evidence>
<dbReference type="Gene3D" id="3.40.50.2000">
    <property type="entry name" value="Glycogen Phosphorylase B"/>
    <property type="match status" value="2"/>
</dbReference>
<dbReference type="GO" id="GO:0047265">
    <property type="term" value="F:poly(glycerol-phosphate) alpha-glucosyltransferase activity"/>
    <property type="evidence" value="ECO:0007669"/>
    <property type="project" value="UniProtKB-EC"/>
</dbReference>
<dbReference type="InterPro" id="IPR001296">
    <property type="entry name" value="Glyco_trans_1"/>
</dbReference>
<dbReference type="RefSeq" id="WP_095088257.1">
    <property type="nucleotide sequence ID" value="NZ_BMDM01000005.1"/>
</dbReference>
<organism evidence="5 6">
    <name type="scientific">Mammaliicoccus stepanovicii</name>
    <dbReference type="NCBI Taxonomy" id="643214"/>
    <lineage>
        <taxon>Bacteria</taxon>
        <taxon>Bacillati</taxon>
        <taxon>Bacillota</taxon>
        <taxon>Bacilli</taxon>
        <taxon>Bacillales</taxon>
        <taxon>Staphylococcaceae</taxon>
        <taxon>Mammaliicoccus</taxon>
    </lineage>
</organism>
<keyword evidence="6" id="KW-1185">Reference proteome</keyword>
<dbReference type="Proteomes" id="UP000242084">
    <property type="component" value="Chromosome 1"/>
</dbReference>
<gene>
    <name evidence="5" type="primary">tagE_2</name>
    <name evidence="5" type="ORF">SAMEA4384403_01514</name>
</gene>
<evidence type="ECO:0000313" key="6">
    <source>
        <dbReference type="Proteomes" id="UP000242084"/>
    </source>
</evidence>
<name>A0A239ZFT6_9STAP</name>
<reference evidence="5 6" key="1">
    <citation type="submission" date="2017-06" db="EMBL/GenBank/DDBJ databases">
        <authorList>
            <consortium name="Pathogen Informatics"/>
        </authorList>
    </citation>
    <scope>NUCLEOTIDE SEQUENCE [LARGE SCALE GENOMIC DNA]</scope>
    <source>
        <strain evidence="5 6">NCTC13839</strain>
    </source>
</reference>
<dbReference type="EMBL" id="LT906462">
    <property type="protein sequence ID" value="SNV70072.1"/>
    <property type="molecule type" value="Genomic_DNA"/>
</dbReference>
<dbReference type="SUPFAM" id="SSF53756">
    <property type="entry name" value="UDP-Glycosyltransferase/glycogen phosphorylase"/>
    <property type="match status" value="1"/>
</dbReference>
<sequence length="501" mass="57907">MVKNVFFMINSVDINRGGLTKACLQQANISADLGYNTSILTFNYNGEYSLLVDKIYNDYGLNRNIPIINMYEYFQNEQSITKQVYKISDVVSDHDILEKVPSKNAYRVYQDGIYKQYFTYRSDQTIKGIDHFNDMRYRVRNEVYTPDGYTGKVTYMDIVLNKPRQMVFKNSKNNVYLSKWVNPENSTAHRVMLFSQDEITHVFKNDQELKSYFVECVIRDVDNPILISDSRNTDDVLTKVNHKQAYKIIRLHSNHIKAPFNKDTSDIATTVQFAIQNLNHIDCLLVLTDRQRKDIVERFGHEDKVQVIPHGIEATKFKSLKFFKPIEAVIISRLVALKQISHAIDATKVVIQKFPNFKLKIYGSGTDEANLKNKVKELKLEDHVEFMGYTTNAPSIYKKASFSIVTSRTEGFSLAILESLANGCPVVSYNFNYGPADIITDGEDGFIVERNNIDELAQKMEYLIDNPKILNQMSKHALKNVKSKFDKHNITKEWQQFFESI</sequence>
<dbReference type="Pfam" id="PF09318">
    <property type="entry name" value="Glyco_trans_A_1"/>
    <property type="match status" value="1"/>
</dbReference>
<keyword evidence="1 5" id="KW-0328">Glycosyltransferase</keyword>
<dbReference type="PANTHER" id="PTHR12526">
    <property type="entry name" value="GLYCOSYLTRANSFERASE"/>
    <property type="match status" value="1"/>
</dbReference>